<dbReference type="Pfam" id="PF12760">
    <property type="entry name" value="Zn_ribbon_IS1595"/>
    <property type="match status" value="1"/>
</dbReference>
<name>A0A7U7GDP5_9GAMM</name>
<keyword evidence="1" id="KW-0812">Transmembrane</keyword>
<feature type="domain" description="Transposase zinc-ribbon" evidence="2">
    <location>
        <begin position="27"/>
        <end position="69"/>
    </location>
</feature>
<evidence type="ECO:0000256" key="1">
    <source>
        <dbReference type="SAM" id="Phobius"/>
    </source>
</evidence>
<evidence type="ECO:0000259" key="2">
    <source>
        <dbReference type="Pfam" id="PF12760"/>
    </source>
</evidence>
<dbReference type="EMBL" id="CBTK010000262">
    <property type="protein sequence ID" value="CDH46495.1"/>
    <property type="molecule type" value="Genomic_DNA"/>
</dbReference>
<evidence type="ECO:0000313" key="4">
    <source>
        <dbReference type="Proteomes" id="UP000019184"/>
    </source>
</evidence>
<keyword evidence="1" id="KW-1133">Transmembrane helix</keyword>
<dbReference type="Proteomes" id="UP000019184">
    <property type="component" value="Unassembled WGS sequence"/>
</dbReference>
<keyword evidence="4" id="KW-1185">Reference proteome</keyword>
<organism evidence="3 4">
    <name type="scientific">Candidatus Contendobacter odensis Run_B_J11</name>
    <dbReference type="NCBI Taxonomy" id="1400861"/>
    <lineage>
        <taxon>Bacteria</taxon>
        <taxon>Pseudomonadati</taxon>
        <taxon>Pseudomonadota</taxon>
        <taxon>Gammaproteobacteria</taxon>
        <taxon>Candidatus Competibacteraceae</taxon>
        <taxon>Candidatus Contendibacter</taxon>
    </lineage>
</organism>
<proteinExistence type="predicted"/>
<gene>
    <name evidence="3" type="ORF">BN874_470002</name>
</gene>
<protein>
    <submittedName>
        <fullName evidence="3">Transposase</fullName>
    </submittedName>
</protein>
<comment type="caution">
    <text evidence="3">The sequence shown here is derived from an EMBL/GenBank/DDBJ whole genome shotgun (WGS) entry which is preliminary data.</text>
</comment>
<dbReference type="InterPro" id="IPR024442">
    <property type="entry name" value="Transposase_Zn_ribbon"/>
</dbReference>
<keyword evidence="1" id="KW-0472">Membrane</keyword>
<evidence type="ECO:0000313" key="3">
    <source>
        <dbReference type="EMBL" id="CDH46495.1"/>
    </source>
</evidence>
<reference evidence="3 4" key="1">
    <citation type="journal article" date="2014" name="ISME J.">
        <title>Candidatus Competibacter-lineage genomes retrieved from metagenomes reveal functional metabolic diversity.</title>
        <authorList>
            <person name="McIlroy S.J."/>
            <person name="Albertsen M."/>
            <person name="Andresen E.K."/>
            <person name="Saunders A.M."/>
            <person name="Kristiansen R."/>
            <person name="Stokholm-Bjerregaard M."/>
            <person name="Nielsen K.L."/>
            <person name="Nielsen P.H."/>
        </authorList>
    </citation>
    <scope>NUCLEOTIDE SEQUENCE [LARGE SCALE GENOMIC DNA]</scope>
    <source>
        <strain evidence="3 4">Run_B_J11</strain>
    </source>
</reference>
<dbReference type="AlphaFoldDB" id="A0A7U7GDP5"/>
<accession>A0A7U7GDP5</accession>
<sequence length="118" mass="13143">MPMNRIQFQPGLSLPAFLEQFGAETHGETALERARWPEGFRCPHCGEAGHDVLRQRGRKTFQCQCCRVQTALIAGTVFQSTPLVLTLWFLAIYLISQVKTGLSALALKRHLGVSYPTA</sequence>
<feature type="transmembrane region" description="Helical" evidence="1">
    <location>
        <begin position="71"/>
        <end position="95"/>
    </location>
</feature>